<dbReference type="EMBL" id="QGNW01001698">
    <property type="protein sequence ID" value="RVW32982.1"/>
    <property type="molecule type" value="Genomic_DNA"/>
</dbReference>
<evidence type="ECO:0000256" key="1">
    <source>
        <dbReference type="SAM" id="MobiDB-lite"/>
    </source>
</evidence>
<dbReference type="Proteomes" id="UP000288805">
    <property type="component" value="Unassembled WGS sequence"/>
</dbReference>
<evidence type="ECO:0000313" key="3">
    <source>
        <dbReference type="Proteomes" id="UP000288805"/>
    </source>
</evidence>
<accession>A0A438DC18</accession>
<dbReference type="AlphaFoldDB" id="A0A438DC18"/>
<comment type="caution">
    <text evidence="2">The sequence shown here is derived from an EMBL/GenBank/DDBJ whole genome shotgun (WGS) entry which is preliminary data.</text>
</comment>
<reference evidence="2 3" key="1">
    <citation type="journal article" date="2018" name="PLoS Genet.">
        <title>Population sequencing reveals clonal diversity and ancestral inbreeding in the grapevine cultivar Chardonnay.</title>
        <authorList>
            <person name="Roach M.J."/>
            <person name="Johnson D.L."/>
            <person name="Bohlmann J."/>
            <person name="van Vuuren H.J."/>
            <person name="Jones S.J."/>
            <person name="Pretorius I.S."/>
            <person name="Schmidt S.A."/>
            <person name="Borneman A.R."/>
        </authorList>
    </citation>
    <scope>NUCLEOTIDE SEQUENCE [LARGE SCALE GENOMIC DNA]</scope>
    <source>
        <strain evidence="3">cv. Chardonnay</strain>
        <tissue evidence="2">Leaf</tissue>
    </source>
</reference>
<evidence type="ECO:0000313" key="2">
    <source>
        <dbReference type="EMBL" id="RVW32982.1"/>
    </source>
</evidence>
<protein>
    <submittedName>
        <fullName evidence="2">Uncharacterized protein</fullName>
    </submittedName>
</protein>
<feature type="region of interest" description="Disordered" evidence="1">
    <location>
        <begin position="253"/>
        <end position="276"/>
    </location>
</feature>
<gene>
    <name evidence="2" type="ORF">CK203_095588</name>
</gene>
<organism evidence="2 3">
    <name type="scientific">Vitis vinifera</name>
    <name type="common">Grape</name>
    <dbReference type="NCBI Taxonomy" id="29760"/>
    <lineage>
        <taxon>Eukaryota</taxon>
        <taxon>Viridiplantae</taxon>
        <taxon>Streptophyta</taxon>
        <taxon>Embryophyta</taxon>
        <taxon>Tracheophyta</taxon>
        <taxon>Spermatophyta</taxon>
        <taxon>Magnoliopsida</taxon>
        <taxon>eudicotyledons</taxon>
        <taxon>Gunneridae</taxon>
        <taxon>Pentapetalae</taxon>
        <taxon>rosids</taxon>
        <taxon>Vitales</taxon>
        <taxon>Vitaceae</taxon>
        <taxon>Viteae</taxon>
        <taxon>Vitis</taxon>
    </lineage>
</organism>
<proteinExistence type="predicted"/>
<sequence length="332" mass="37115">MTLLVKQHQCELFQFCHSLDFDGKLSSVSSHLGFEKSTYIDELCGSSDDCGYRSTFSSNGPVVLTEYILVSVTSAVTVTIAGLSRRLSLFWKNHWYLPSSRTVYQVSSGSNLGPLILESVELPVAVFYFHDQFTWLKGLVYSQSWLVLVYSTGTITFPISQHFPVSRIIVRNHSPPAKFSGELSGEISGELPGEISGELPCDYFSDTDHTRRSAWRRSPTFVKAPAPKEDPRAGHAPFSGRRLHLTRRRVRAREAFSGDAPPPPASPARRPASLPTWFSHPSPARTSFGDFCLRQPSKQPFRRSSGYFLSTPIPARALGSVLLPFWWYHVAI</sequence>
<name>A0A438DC18_VITVI</name>